<gene>
    <name evidence="1" type="ORF">FOC1_g10000119</name>
</gene>
<name>N4U3Z4_FUSC1</name>
<reference evidence="2" key="2">
    <citation type="journal article" date="2014" name="PLoS ONE">
        <title>Genome and Transcriptome Analysis of the Fungal Pathogen Fusarium oxysporum f. sp. cubense Causing Banana Vascular Wilt Disease.</title>
        <authorList>
            <person name="Guo L."/>
            <person name="Han L."/>
            <person name="Yang L."/>
            <person name="Zeng H."/>
            <person name="Fan D."/>
            <person name="Zhu Y."/>
            <person name="Feng Y."/>
            <person name="Wang G."/>
            <person name="Peng C."/>
            <person name="Jiang X."/>
            <person name="Zhou D."/>
            <person name="Ni P."/>
            <person name="Liang C."/>
            <person name="Liu L."/>
            <person name="Wang J."/>
            <person name="Mao C."/>
            <person name="Fang X."/>
            <person name="Peng M."/>
            <person name="Huang J."/>
        </authorList>
    </citation>
    <scope>NUCLEOTIDE SEQUENCE [LARGE SCALE GENOMIC DNA]</scope>
    <source>
        <strain evidence="2">race 1</strain>
    </source>
</reference>
<evidence type="ECO:0000313" key="1">
    <source>
        <dbReference type="EMBL" id="ENH63511.1"/>
    </source>
</evidence>
<reference evidence="2" key="1">
    <citation type="submission" date="2012-09" db="EMBL/GenBank/DDBJ databases">
        <title>Genome sequencing and comparative transcriptomics of race 1 and race 4 of banana pathogen: Fusarium oxysporum f. sp. cubense.</title>
        <authorList>
            <person name="Fang X."/>
            <person name="Huang J."/>
        </authorList>
    </citation>
    <scope>NUCLEOTIDE SEQUENCE [LARGE SCALE GENOMIC DNA]</scope>
    <source>
        <strain evidence="2">race 1</strain>
    </source>
</reference>
<dbReference type="Proteomes" id="UP000016928">
    <property type="component" value="Unassembled WGS sequence"/>
</dbReference>
<protein>
    <submittedName>
        <fullName evidence="1">Uncharacterized protein</fullName>
    </submittedName>
</protein>
<organism evidence="1 2">
    <name type="scientific">Fusarium oxysporum f. sp. cubense (strain race 1)</name>
    <name type="common">Panama disease fungus</name>
    <dbReference type="NCBI Taxonomy" id="1229664"/>
    <lineage>
        <taxon>Eukaryota</taxon>
        <taxon>Fungi</taxon>
        <taxon>Dikarya</taxon>
        <taxon>Ascomycota</taxon>
        <taxon>Pezizomycotina</taxon>
        <taxon>Sordariomycetes</taxon>
        <taxon>Hypocreomycetidae</taxon>
        <taxon>Hypocreales</taxon>
        <taxon>Nectriaceae</taxon>
        <taxon>Fusarium</taxon>
        <taxon>Fusarium oxysporum species complex</taxon>
    </lineage>
</organism>
<accession>N4U3Z4</accession>
<proteinExistence type="predicted"/>
<evidence type="ECO:0000313" key="2">
    <source>
        <dbReference type="Proteomes" id="UP000016928"/>
    </source>
</evidence>
<dbReference type="AlphaFoldDB" id="N4U3Z4"/>
<dbReference type="VEuPathDB" id="FungiDB:FOC1_g10000119"/>
<dbReference type="HOGENOM" id="CLU_2996512_0_0_1"/>
<dbReference type="EMBL" id="KB731219">
    <property type="protein sequence ID" value="ENH63511.1"/>
    <property type="molecule type" value="Genomic_DNA"/>
</dbReference>
<dbReference type="OrthoDB" id="5071059at2759"/>
<sequence>MEWLRKLRVMGRVRLHAGPDGLPGYHSMPLEDKAHILTDGEMKDMVRRALEDPANRL</sequence>